<organism evidence="1 2">
    <name type="scientific">Chytriomyces confervae</name>
    <dbReference type="NCBI Taxonomy" id="246404"/>
    <lineage>
        <taxon>Eukaryota</taxon>
        <taxon>Fungi</taxon>
        <taxon>Fungi incertae sedis</taxon>
        <taxon>Chytridiomycota</taxon>
        <taxon>Chytridiomycota incertae sedis</taxon>
        <taxon>Chytridiomycetes</taxon>
        <taxon>Chytridiales</taxon>
        <taxon>Chytriomycetaceae</taxon>
        <taxon>Chytriomyces</taxon>
    </lineage>
</organism>
<keyword evidence="2" id="KW-1185">Reference proteome</keyword>
<proteinExistence type="predicted"/>
<evidence type="ECO:0000313" key="2">
    <source>
        <dbReference type="Proteomes" id="UP000320333"/>
    </source>
</evidence>
<sequence length="133" mass="14632">MQIIHNAAMLSKGSNWHTTSSANKTSLKEAERLLVAEMESLVSQQKAHESARELMDRGSVGIQMTTNAIIMTMGLLQKARQCHSALSVLQQAVQTNTLDQGSEAVNEAVAVLGPYYVPKTGFVFNFEPPYYML</sequence>
<dbReference type="OrthoDB" id="10353410at2759"/>
<evidence type="ECO:0000313" key="1">
    <source>
        <dbReference type="EMBL" id="TPX65707.1"/>
    </source>
</evidence>
<dbReference type="Proteomes" id="UP000320333">
    <property type="component" value="Unassembled WGS sequence"/>
</dbReference>
<accession>A0A507EQU5</accession>
<reference evidence="1 2" key="1">
    <citation type="journal article" date="2019" name="Sci. Rep.">
        <title>Comparative genomics of chytrid fungi reveal insights into the obligate biotrophic and pathogenic lifestyle of Synchytrium endobioticum.</title>
        <authorList>
            <person name="van de Vossenberg B.T.L.H."/>
            <person name="Warris S."/>
            <person name="Nguyen H.D.T."/>
            <person name="van Gent-Pelzer M.P.E."/>
            <person name="Joly D.L."/>
            <person name="van de Geest H.C."/>
            <person name="Bonants P.J.M."/>
            <person name="Smith D.S."/>
            <person name="Levesque C.A."/>
            <person name="van der Lee T.A.J."/>
        </authorList>
    </citation>
    <scope>NUCLEOTIDE SEQUENCE [LARGE SCALE GENOMIC DNA]</scope>
    <source>
        <strain evidence="1 2">CBS 675.73</strain>
    </source>
</reference>
<dbReference type="AlphaFoldDB" id="A0A507EQU5"/>
<comment type="caution">
    <text evidence="1">The sequence shown here is derived from an EMBL/GenBank/DDBJ whole genome shotgun (WGS) entry which is preliminary data.</text>
</comment>
<gene>
    <name evidence="1" type="ORF">CcCBS67573_g08038</name>
</gene>
<protein>
    <submittedName>
        <fullName evidence="1">Uncharacterized protein</fullName>
    </submittedName>
</protein>
<dbReference type="EMBL" id="QEAP01000474">
    <property type="protein sequence ID" value="TPX65707.1"/>
    <property type="molecule type" value="Genomic_DNA"/>
</dbReference>
<name>A0A507EQU5_9FUNG</name>